<dbReference type="Gene3D" id="1.20.1250.20">
    <property type="entry name" value="MFS general substrate transporter like domains"/>
    <property type="match status" value="1"/>
</dbReference>
<organism evidence="8 9">
    <name type="scientific">Rothia endophytica</name>
    <dbReference type="NCBI Taxonomy" id="1324766"/>
    <lineage>
        <taxon>Bacteria</taxon>
        <taxon>Bacillati</taxon>
        <taxon>Actinomycetota</taxon>
        <taxon>Actinomycetes</taxon>
        <taxon>Micrococcales</taxon>
        <taxon>Micrococcaceae</taxon>
        <taxon>Rothia</taxon>
    </lineage>
</organism>
<name>A0ABP9B8X1_9MICC</name>
<evidence type="ECO:0000313" key="8">
    <source>
        <dbReference type="EMBL" id="GAA4792153.1"/>
    </source>
</evidence>
<dbReference type="InterPro" id="IPR011701">
    <property type="entry name" value="MFS"/>
</dbReference>
<keyword evidence="5 6" id="KW-0472">Membrane</keyword>
<feature type="transmembrane region" description="Helical" evidence="6">
    <location>
        <begin position="198"/>
        <end position="216"/>
    </location>
</feature>
<dbReference type="PANTHER" id="PTHR42718">
    <property type="entry name" value="MAJOR FACILITATOR SUPERFAMILY MULTIDRUG TRANSPORTER MFSC"/>
    <property type="match status" value="1"/>
</dbReference>
<dbReference type="EMBL" id="BAABKP010000001">
    <property type="protein sequence ID" value="GAA4792153.1"/>
    <property type="molecule type" value="Genomic_DNA"/>
</dbReference>
<dbReference type="RefSeq" id="WP_345444983.1">
    <property type="nucleotide sequence ID" value="NZ_BAABKP010000001.1"/>
</dbReference>
<dbReference type="Pfam" id="PF07690">
    <property type="entry name" value="MFS_1"/>
    <property type="match status" value="2"/>
</dbReference>
<evidence type="ECO:0000256" key="6">
    <source>
        <dbReference type="SAM" id="Phobius"/>
    </source>
</evidence>
<evidence type="ECO:0000256" key="5">
    <source>
        <dbReference type="ARBA" id="ARBA00023136"/>
    </source>
</evidence>
<feature type="transmembrane region" description="Helical" evidence="6">
    <location>
        <begin position="257"/>
        <end position="278"/>
    </location>
</feature>
<feature type="domain" description="Major facilitator superfamily (MFS) profile" evidence="7">
    <location>
        <begin position="43"/>
        <end position="441"/>
    </location>
</feature>
<reference evidence="9" key="1">
    <citation type="journal article" date="2019" name="Int. J. Syst. Evol. Microbiol.">
        <title>The Global Catalogue of Microorganisms (GCM) 10K type strain sequencing project: providing services to taxonomists for standard genome sequencing and annotation.</title>
        <authorList>
            <consortium name="The Broad Institute Genomics Platform"/>
            <consortium name="The Broad Institute Genome Sequencing Center for Infectious Disease"/>
            <person name="Wu L."/>
            <person name="Ma J."/>
        </authorList>
    </citation>
    <scope>NUCLEOTIDE SEQUENCE [LARGE SCALE GENOMIC DNA]</scope>
    <source>
        <strain evidence="9">JCM 18541</strain>
    </source>
</reference>
<feature type="transmembrane region" description="Helical" evidence="6">
    <location>
        <begin position="416"/>
        <end position="434"/>
    </location>
</feature>
<proteinExistence type="predicted"/>
<dbReference type="CDD" id="cd17325">
    <property type="entry name" value="MFS_MdtG_SLC18_like"/>
    <property type="match status" value="1"/>
</dbReference>
<feature type="transmembrane region" description="Helical" evidence="6">
    <location>
        <begin position="290"/>
        <end position="307"/>
    </location>
</feature>
<evidence type="ECO:0000256" key="2">
    <source>
        <dbReference type="ARBA" id="ARBA00022448"/>
    </source>
</evidence>
<dbReference type="Gene3D" id="1.20.1720.10">
    <property type="entry name" value="Multidrug resistance protein D"/>
    <property type="match status" value="1"/>
</dbReference>
<dbReference type="SUPFAM" id="SSF103473">
    <property type="entry name" value="MFS general substrate transporter"/>
    <property type="match status" value="1"/>
</dbReference>
<feature type="transmembrane region" description="Helical" evidence="6">
    <location>
        <begin position="138"/>
        <end position="156"/>
    </location>
</feature>
<sequence>MSKHIPTPSMDTGAIPVIPQSVRNESLKDQPPRPQPTVKVPTQIKVLIAASFLIALGYGLVAPVLPSFARSFDVGAMAATFVVSAFALTRLLFAPTSGKLITRFGERKIYSTGLLIVALGSLGAGLSVNYPMLIASRAVGGIGSVMFTVAAMGILVRNSPPAIRGRVSGYYATSFLLGNILGPVLGALAAGWGMRMPFFVYALLLFGAATVVLTKLKEELQEVNLNTQGIAVPKKALTFKEAWGFTNFRSALFTNFAVGWSVFGLQSSVIPLAAVAVLADFHRNETGYDAAARGATLAGFTLAAYAAGNALTQIYSGRMGDRIGRRPMIFAGLLLSGSVTLVFGFINHPAAFVATAVLLGIGSALLGPSLQASLSDVIGNKRSGGQPLAYYQMVSDIGLIIGPLIAGAIIDAAGFFPAFVLCASLLLVASLGWLPGFKPKFPADVAEEGYTGK</sequence>
<dbReference type="InterPro" id="IPR036259">
    <property type="entry name" value="MFS_trans_sf"/>
</dbReference>
<comment type="caution">
    <text evidence="8">The sequence shown here is derived from an EMBL/GenBank/DDBJ whole genome shotgun (WGS) entry which is preliminary data.</text>
</comment>
<feature type="transmembrane region" description="Helical" evidence="6">
    <location>
        <begin position="390"/>
        <end position="410"/>
    </location>
</feature>
<dbReference type="PRINTS" id="PR01035">
    <property type="entry name" value="TCRTETA"/>
</dbReference>
<feature type="transmembrane region" description="Helical" evidence="6">
    <location>
        <begin position="46"/>
        <end position="68"/>
    </location>
</feature>
<evidence type="ECO:0000313" key="9">
    <source>
        <dbReference type="Proteomes" id="UP001500187"/>
    </source>
</evidence>
<feature type="transmembrane region" description="Helical" evidence="6">
    <location>
        <begin position="328"/>
        <end position="346"/>
    </location>
</feature>
<accession>A0ABP9B8X1</accession>
<feature type="transmembrane region" description="Helical" evidence="6">
    <location>
        <begin position="114"/>
        <end position="132"/>
    </location>
</feature>
<dbReference type="InterPro" id="IPR020846">
    <property type="entry name" value="MFS_dom"/>
</dbReference>
<keyword evidence="2" id="KW-0813">Transport</keyword>
<keyword evidence="4 6" id="KW-1133">Transmembrane helix</keyword>
<keyword evidence="3 6" id="KW-0812">Transmembrane</keyword>
<keyword evidence="9" id="KW-1185">Reference proteome</keyword>
<protein>
    <submittedName>
        <fullName evidence="8">MFS transporter</fullName>
    </submittedName>
</protein>
<dbReference type="PROSITE" id="PS50850">
    <property type="entry name" value="MFS"/>
    <property type="match status" value="1"/>
</dbReference>
<feature type="transmembrane region" description="Helical" evidence="6">
    <location>
        <begin position="352"/>
        <end position="370"/>
    </location>
</feature>
<feature type="transmembrane region" description="Helical" evidence="6">
    <location>
        <begin position="168"/>
        <end position="192"/>
    </location>
</feature>
<evidence type="ECO:0000259" key="7">
    <source>
        <dbReference type="PROSITE" id="PS50850"/>
    </source>
</evidence>
<gene>
    <name evidence="8" type="ORF">GCM10023352_08240</name>
</gene>
<dbReference type="Proteomes" id="UP001500187">
    <property type="component" value="Unassembled WGS sequence"/>
</dbReference>
<evidence type="ECO:0000256" key="3">
    <source>
        <dbReference type="ARBA" id="ARBA00022692"/>
    </source>
</evidence>
<evidence type="ECO:0000256" key="1">
    <source>
        <dbReference type="ARBA" id="ARBA00004651"/>
    </source>
</evidence>
<comment type="subcellular location">
    <subcellularLocation>
        <location evidence="1">Cell membrane</location>
        <topology evidence="1">Multi-pass membrane protein</topology>
    </subcellularLocation>
</comment>
<dbReference type="InterPro" id="IPR001958">
    <property type="entry name" value="Tet-R_TetA/multi-R_MdtG-like"/>
</dbReference>
<dbReference type="PANTHER" id="PTHR42718:SF9">
    <property type="entry name" value="MAJOR FACILITATOR SUPERFAMILY MULTIDRUG TRANSPORTER MFSC"/>
    <property type="match status" value="1"/>
</dbReference>
<feature type="transmembrane region" description="Helical" evidence="6">
    <location>
        <begin position="74"/>
        <end position="93"/>
    </location>
</feature>
<evidence type="ECO:0000256" key="4">
    <source>
        <dbReference type="ARBA" id="ARBA00022989"/>
    </source>
</evidence>